<proteinExistence type="predicted"/>
<dbReference type="RefSeq" id="WP_076878980.1">
    <property type="nucleotide sequence ID" value="NZ_MLCN01000034.1"/>
</dbReference>
<dbReference type="GO" id="GO:1901515">
    <property type="term" value="F:poly-beta-1,6-N-acetyl-D-glucosamine transmembrane transporter activity"/>
    <property type="evidence" value="ECO:0007669"/>
    <property type="project" value="InterPro"/>
</dbReference>
<dbReference type="AlphaFoldDB" id="A0A1S8CTQ1"/>
<evidence type="ECO:0000256" key="1">
    <source>
        <dbReference type="SAM" id="Coils"/>
    </source>
</evidence>
<dbReference type="InterPro" id="IPR019734">
    <property type="entry name" value="TPR_rpt"/>
</dbReference>
<dbReference type="Proteomes" id="UP000192132">
    <property type="component" value="Unassembled WGS sequence"/>
</dbReference>
<keyword evidence="1" id="KW-0175">Coiled coil</keyword>
<dbReference type="OrthoDB" id="5405060at2"/>
<protein>
    <submittedName>
        <fullName evidence="3">Poly-beta-1,6 N-acetyl-D-glucosamine export porin PgaA</fullName>
    </submittedName>
</protein>
<accession>A0A1S8CTQ1</accession>
<dbReference type="SMART" id="SM00028">
    <property type="entry name" value="TPR"/>
    <property type="match status" value="4"/>
</dbReference>
<dbReference type="InterPro" id="IPR011990">
    <property type="entry name" value="TPR-like_helical_dom_sf"/>
</dbReference>
<dbReference type="STRING" id="1907941.BKE30_12710"/>
<dbReference type="NCBIfam" id="TIGR03939">
    <property type="entry name" value="PGA_TPR_OMP"/>
    <property type="match status" value="1"/>
</dbReference>
<dbReference type="InterPro" id="IPR049003">
    <property type="entry name" value="PgaA_barrel"/>
</dbReference>
<keyword evidence="4" id="KW-1185">Reference proteome</keyword>
<comment type="caution">
    <text evidence="3">The sequence shown here is derived from an EMBL/GenBank/DDBJ whole genome shotgun (WGS) entry which is preliminary data.</text>
</comment>
<dbReference type="SUPFAM" id="SSF48452">
    <property type="entry name" value="TPR-like"/>
    <property type="match status" value="3"/>
</dbReference>
<evidence type="ECO:0000313" key="4">
    <source>
        <dbReference type="Proteomes" id="UP000192132"/>
    </source>
</evidence>
<sequence>MGTSYPDPLKNKLYLGCLFFLEIGCFTLSSRLHAKPPNAAMNINQQREQAVQRARQGKLKQAITTLQQLQRQSPKDLKVAADLIVVLRQAGKNQDIARLTQSTQLHQRALQLPAYARVAWIGGLRDSQQPGLAYQVAHQLVRQGAVPPLEPLYYATLAAEAGQASSADAMVKRIDPASLHTADQYAQLAYIHRLTGNDTQGLASAAQALALQPAHTLALTQQRLLARQQAVRLASQGQFEPAITQLRQLHQQDPADMGITADLIVVLRLAARNADIVQLSRQEKLNARVRQIPSYAYKSWLDALRDQRQSQAAFELARQMYRQPQPMGTLPFDQWYYATLAAEAGQTQVVQQLVRVLSNTQQSGPLNADQYARLAYIQRLAGFPVQAIAASQQALALKPRHRLALEQQLVALKNLNRIDEAYQLALQYPDIFQANTVWPVKADWLSLNLQTALQQKDKLEAQGQYQQAAQLIDRNLLALRQALDQLDKRQNEYLPLLNDYLYTLRVRERMPELIDLYQKLSVSEQFQLQPYAKRAVADAYLALKQPQQAHEIYQYLLDNLPQPDAELFIADYYALIEQEKYTQASVLLARLDEQFSGASFAGVDDETRKARVRVEQVLALDAAYRNRLDIAAARLQQLVQQNPDNTSLANDYATILNWRGLPQASDQVVQQAYAKAPHSVALDLTHASNARDLQDYPRWQEALEKAGEKTPQNSGVLKGQQEWQDRQRVTVQSDVRIGHSEADEQTLNQLNGSRDREWHTRINSPWLDSQMIGNWRMFADYQDRWADFEPTSQRDQRLGLGAEWQQERKSAWLLVNQQLDSQNAANQKTKDEKTGVSVGWGHWLNDHWRYRLGYEHNSAQIPLRALEAGLDAKGYQAGVDWRQHESRSASFGYQALDISDGNLRQSFFGAVNQRLFANEKHITTGGLEAFYEKNSQPGGNYFNPEHSTSYGVNLDHDWLTWRGEDQQSFNQHFELGTGISKQAGFSGENYVNALYQHEWQLSRTWQINYGVGWGSQVYDGNREQRTYGVLSLSGAF</sequence>
<feature type="coiled-coil region" evidence="1">
    <location>
        <begin position="442"/>
        <end position="489"/>
    </location>
</feature>
<reference evidence="3 4" key="1">
    <citation type="submission" date="2016-10" db="EMBL/GenBank/DDBJ databases">
        <title>Draft Genome sequence of Alkanindiges sp. strain H1.</title>
        <authorList>
            <person name="Subhash Y."/>
            <person name="Lee S."/>
        </authorList>
    </citation>
    <scope>NUCLEOTIDE SEQUENCE [LARGE SCALE GENOMIC DNA]</scope>
    <source>
        <strain evidence="3 4">H1</strain>
    </source>
</reference>
<evidence type="ECO:0000313" key="3">
    <source>
        <dbReference type="EMBL" id="ONG38367.1"/>
    </source>
</evidence>
<dbReference type="Pfam" id="PF21197">
    <property type="entry name" value="PgaA_barrel"/>
    <property type="match status" value="1"/>
</dbReference>
<dbReference type="Gene3D" id="1.25.40.10">
    <property type="entry name" value="Tetratricopeptide repeat domain"/>
    <property type="match status" value="2"/>
</dbReference>
<evidence type="ECO:0000259" key="2">
    <source>
        <dbReference type="Pfam" id="PF21197"/>
    </source>
</evidence>
<dbReference type="EMBL" id="MLCN01000034">
    <property type="protein sequence ID" value="ONG38367.1"/>
    <property type="molecule type" value="Genomic_DNA"/>
</dbReference>
<name>A0A1S8CTQ1_9GAMM</name>
<dbReference type="InterPro" id="IPR023870">
    <property type="entry name" value="PGA_export_porin_PgaA"/>
</dbReference>
<feature type="domain" description="PgaA membrane beta barrel" evidence="2">
    <location>
        <begin position="750"/>
        <end position="1027"/>
    </location>
</feature>
<gene>
    <name evidence="3" type="ORF">BKE30_12710</name>
</gene>
<organism evidence="3 4">
    <name type="scientific">Alkanindiges hydrocarboniclasticus</name>
    <dbReference type="NCBI Taxonomy" id="1907941"/>
    <lineage>
        <taxon>Bacteria</taxon>
        <taxon>Pseudomonadati</taxon>
        <taxon>Pseudomonadota</taxon>
        <taxon>Gammaproteobacteria</taxon>
        <taxon>Moraxellales</taxon>
        <taxon>Moraxellaceae</taxon>
        <taxon>Alkanindiges</taxon>
    </lineage>
</organism>